<sequence length="103" mass="11065">MSLSVAAHEVGADRSPRSVADVDGGMGMRDVRLAASDSNPGQLTKIRFTVETIVLHSLAEFTSEFTTTVRATVVKYNLSVVSKECPGSVPEIAVSFKRDSSYK</sequence>
<keyword evidence="2" id="KW-0689">Ribosomal protein</keyword>
<dbReference type="AlphaFoldDB" id="A0AAE1HKH2"/>
<gene>
    <name evidence="2" type="ORF">KUF71_011719</name>
</gene>
<organism evidence="2 3">
    <name type="scientific">Frankliniella fusca</name>
    <dbReference type="NCBI Taxonomy" id="407009"/>
    <lineage>
        <taxon>Eukaryota</taxon>
        <taxon>Metazoa</taxon>
        <taxon>Ecdysozoa</taxon>
        <taxon>Arthropoda</taxon>
        <taxon>Hexapoda</taxon>
        <taxon>Insecta</taxon>
        <taxon>Pterygota</taxon>
        <taxon>Neoptera</taxon>
        <taxon>Paraneoptera</taxon>
        <taxon>Thysanoptera</taxon>
        <taxon>Terebrantia</taxon>
        <taxon>Thripoidea</taxon>
        <taxon>Thripidae</taxon>
        <taxon>Frankliniella</taxon>
    </lineage>
</organism>
<comment type="caution">
    <text evidence="2">The sequence shown here is derived from an EMBL/GenBank/DDBJ whole genome shotgun (WGS) entry which is preliminary data.</text>
</comment>
<name>A0AAE1HKH2_9NEOP</name>
<keyword evidence="3" id="KW-1185">Reference proteome</keyword>
<proteinExistence type="predicted"/>
<reference evidence="2" key="1">
    <citation type="submission" date="2021-07" db="EMBL/GenBank/DDBJ databases">
        <authorList>
            <person name="Catto M.A."/>
            <person name="Jacobson A."/>
            <person name="Kennedy G."/>
            <person name="Labadie P."/>
            <person name="Hunt B.G."/>
            <person name="Srinivasan R."/>
        </authorList>
    </citation>
    <scope>NUCLEOTIDE SEQUENCE</scope>
    <source>
        <strain evidence="2">PL_HMW_Pooled</strain>
        <tissue evidence="2">Head</tissue>
    </source>
</reference>
<dbReference type="Proteomes" id="UP001219518">
    <property type="component" value="Unassembled WGS sequence"/>
</dbReference>
<dbReference type="EMBL" id="JAHWGI010001078">
    <property type="protein sequence ID" value="KAK3922245.1"/>
    <property type="molecule type" value="Genomic_DNA"/>
</dbReference>
<evidence type="ECO:0000313" key="3">
    <source>
        <dbReference type="Proteomes" id="UP001219518"/>
    </source>
</evidence>
<reference evidence="2" key="2">
    <citation type="journal article" date="2023" name="BMC Genomics">
        <title>Pest status, molecular evolution, and epigenetic factors derived from the genome assembly of Frankliniella fusca, a thysanopteran phytovirus vector.</title>
        <authorList>
            <person name="Catto M.A."/>
            <person name="Labadie P.E."/>
            <person name="Jacobson A.L."/>
            <person name="Kennedy G.G."/>
            <person name="Srinivasan R."/>
            <person name="Hunt B.G."/>
        </authorList>
    </citation>
    <scope>NUCLEOTIDE SEQUENCE</scope>
    <source>
        <strain evidence="2">PL_HMW_Pooled</strain>
    </source>
</reference>
<protein>
    <submittedName>
        <fullName evidence="2">28S ribosomal protein S6, mitochondrial</fullName>
    </submittedName>
</protein>
<keyword evidence="2" id="KW-0687">Ribonucleoprotein</keyword>
<accession>A0AAE1HKH2</accession>
<feature type="region of interest" description="Disordered" evidence="1">
    <location>
        <begin position="1"/>
        <end position="23"/>
    </location>
</feature>
<evidence type="ECO:0000256" key="1">
    <source>
        <dbReference type="SAM" id="MobiDB-lite"/>
    </source>
</evidence>
<dbReference type="GO" id="GO:0005840">
    <property type="term" value="C:ribosome"/>
    <property type="evidence" value="ECO:0007669"/>
    <property type="project" value="UniProtKB-KW"/>
</dbReference>
<evidence type="ECO:0000313" key="2">
    <source>
        <dbReference type="EMBL" id="KAK3922245.1"/>
    </source>
</evidence>